<feature type="compositionally biased region" description="Low complexity" evidence="1">
    <location>
        <begin position="192"/>
        <end position="203"/>
    </location>
</feature>
<feature type="region of interest" description="Disordered" evidence="1">
    <location>
        <begin position="1"/>
        <end position="22"/>
    </location>
</feature>
<reference evidence="2" key="1">
    <citation type="submission" date="2021-02" db="EMBL/GenBank/DDBJ databases">
        <authorList>
            <person name="Nowell W R."/>
        </authorList>
    </citation>
    <scope>NUCLEOTIDE SEQUENCE</scope>
</reference>
<feature type="non-terminal residue" evidence="2">
    <location>
        <position position="1"/>
    </location>
</feature>
<feature type="region of interest" description="Disordered" evidence="1">
    <location>
        <begin position="170"/>
        <end position="224"/>
    </location>
</feature>
<organism evidence="2 3">
    <name type="scientific">Rotaria magnacalcarata</name>
    <dbReference type="NCBI Taxonomy" id="392030"/>
    <lineage>
        <taxon>Eukaryota</taxon>
        <taxon>Metazoa</taxon>
        <taxon>Spiralia</taxon>
        <taxon>Gnathifera</taxon>
        <taxon>Rotifera</taxon>
        <taxon>Eurotatoria</taxon>
        <taxon>Bdelloidea</taxon>
        <taxon>Philodinida</taxon>
        <taxon>Philodinidae</taxon>
        <taxon>Rotaria</taxon>
    </lineage>
</organism>
<feature type="compositionally biased region" description="Polar residues" evidence="1">
    <location>
        <begin position="1"/>
        <end position="16"/>
    </location>
</feature>
<name>A0A8S2LA19_9BILA</name>
<feature type="compositionally biased region" description="Low complexity" evidence="1">
    <location>
        <begin position="210"/>
        <end position="224"/>
    </location>
</feature>
<proteinExistence type="predicted"/>
<dbReference type="AlphaFoldDB" id="A0A8S2LA19"/>
<accession>A0A8S2LA19</accession>
<feature type="compositionally biased region" description="Polar residues" evidence="1">
    <location>
        <begin position="170"/>
        <end position="182"/>
    </location>
</feature>
<evidence type="ECO:0000313" key="3">
    <source>
        <dbReference type="Proteomes" id="UP000681967"/>
    </source>
</evidence>
<protein>
    <submittedName>
        <fullName evidence="2">Uncharacterized protein</fullName>
    </submittedName>
</protein>
<gene>
    <name evidence="2" type="ORF">BYL167_LOCUS7324</name>
</gene>
<comment type="caution">
    <text evidence="2">The sequence shown here is derived from an EMBL/GenBank/DDBJ whole genome shotgun (WGS) entry which is preliminary data.</text>
</comment>
<dbReference type="Proteomes" id="UP000681967">
    <property type="component" value="Unassembled WGS sequence"/>
</dbReference>
<dbReference type="EMBL" id="CAJOBH010001889">
    <property type="protein sequence ID" value="CAF3878670.1"/>
    <property type="molecule type" value="Genomic_DNA"/>
</dbReference>
<evidence type="ECO:0000256" key="1">
    <source>
        <dbReference type="SAM" id="MobiDB-lite"/>
    </source>
</evidence>
<sequence>MSYESTKTSTNTAVSSSGGGEIMASEMSSHTAANNLYSNNNNPNRLQAMIMNPMMGTGNYFNGPPQGTPQQAQMPYRPMYQQYPPGSHHHPQHHQILSPFDTYESRTSGYYSSYSHDTGVYEHQQVSAGRHYYGNYGENQVESSPYSSKDGCLSSSSITNNNVELNATDSTTASHDQQQQGGNMAMGTAQTPPGNSNYNNSSMMPPPHPASKQQQPYANYSQQQ</sequence>
<evidence type="ECO:0000313" key="2">
    <source>
        <dbReference type="EMBL" id="CAF3878670.1"/>
    </source>
</evidence>